<dbReference type="Gene3D" id="1.10.238.10">
    <property type="entry name" value="EF-hand"/>
    <property type="match status" value="2"/>
</dbReference>
<evidence type="ECO:0000259" key="3">
    <source>
        <dbReference type="PROSITE" id="PS50222"/>
    </source>
</evidence>
<accession>A0AB37EBN4</accession>
<dbReference type="GO" id="GO:0005509">
    <property type="term" value="F:calcium ion binding"/>
    <property type="evidence" value="ECO:0007669"/>
    <property type="project" value="InterPro"/>
</dbReference>
<feature type="signal peptide" evidence="2">
    <location>
        <begin position="1"/>
        <end position="30"/>
    </location>
</feature>
<feature type="domain" description="EF-hand" evidence="3">
    <location>
        <begin position="160"/>
        <end position="195"/>
    </location>
</feature>
<gene>
    <name evidence="4" type="ORF">GYM46_04555</name>
</gene>
<dbReference type="SMART" id="SM00054">
    <property type="entry name" value="EFh"/>
    <property type="match status" value="3"/>
</dbReference>
<evidence type="ECO:0000313" key="5">
    <source>
        <dbReference type="Proteomes" id="UP000501325"/>
    </source>
</evidence>
<dbReference type="KEGG" id="bmed:GYM46_04555"/>
<protein>
    <submittedName>
        <fullName evidence="4">EF-hand domain-containing protein</fullName>
    </submittedName>
</protein>
<feature type="region of interest" description="Disordered" evidence="1">
    <location>
        <begin position="176"/>
        <end position="224"/>
    </location>
</feature>
<proteinExistence type="predicted"/>
<sequence>MIEMRNIVLNGFSAMALAAVLGAGAGVATAQVPPPPADGPPPPYARGLADRNADLTRAAFVEARVARLTALDADRDGTVSVAERQAAMQAKRAERADDRFATLDADSDGSISRAEFEAGHAVRPDWAARGRSGPRGGPRHAMRGPGCLEGCERGPVVISEAAARLGEQFDKMDADKNGVVTADERRAAMTANRAERRAERGGQGQQRRAVRPVQQPASPAPASE</sequence>
<dbReference type="PROSITE" id="PS00018">
    <property type="entry name" value="EF_HAND_1"/>
    <property type="match status" value="1"/>
</dbReference>
<dbReference type="EMBL" id="CP048751">
    <property type="protein sequence ID" value="QIH74519.1"/>
    <property type="molecule type" value="Genomic_DNA"/>
</dbReference>
<reference evidence="4 5" key="1">
    <citation type="submission" date="2020-01" db="EMBL/GenBank/DDBJ databases">
        <authorList>
            <person name="Wang S."/>
        </authorList>
    </citation>
    <scope>NUCLEOTIDE SEQUENCE [LARGE SCALE GENOMIC DNA]</scope>
    <source>
        <strain evidence="4 5">D151-2-6</strain>
    </source>
</reference>
<dbReference type="InterPro" id="IPR018247">
    <property type="entry name" value="EF_Hand_1_Ca_BS"/>
</dbReference>
<organism evidence="4 5">
    <name type="scientific">Brevundimonas mediterranea</name>
    <dbReference type="NCBI Taxonomy" id="74329"/>
    <lineage>
        <taxon>Bacteria</taxon>
        <taxon>Pseudomonadati</taxon>
        <taxon>Pseudomonadota</taxon>
        <taxon>Alphaproteobacteria</taxon>
        <taxon>Caulobacterales</taxon>
        <taxon>Caulobacteraceae</taxon>
        <taxon>Brevundimonas</taxon>
    </lineage>
</organism>
<evidence type="ECO:0000256" key="1">
    <source>
        <dbReference type="SAM" id="MobiDB-lite"/>
    </source>
</evidence>
<feature type="compositionally biased region" description="Basic and acidic residues" evidence="1">
    <location>
        <begin position="176"/>
        <end position="200"/>
    </location>
</feature>
<evidence type="ECO:0000313" key="4">
    <source>
        <dbReference type="EMBL" id="QIH74519.1"/>
    </source>
</evidence>
<dbReference type="AlphaFoldDB" id="A0AB37EBN4"/>
<feature type="region of interest" description="Disordered" evidence="1">
    <location>
        <begin position="124"/>
        <end position="149"/>
    </location>
</feature>
<feature type="chain" id="PRO_5044272088" evidence="2">
    <location>
        <begin position="31"/>
        <end position="224"/>
    </location>
</feature>
<evidence type="ECO:0000256" key="2">
    <source>
        <dbReference type="SAM" id="SignalP"/>
    </source>
</evidence>
<dbReference type="Proteomes" id="UP000501325">
    <property type="component" value="Chromosome"/>
</dbReference>
<dbReference type="SUPFAM" id="SSF47473">
    <property type="entry name" value="EF-hand"/>
    <property type="match status" value="1"/>
</dbReference>
<feature type="compositionally biased region" description="Low complexity" evidence="1">
    <location>
        <begin position="205"/>
        <end position="224"/>
    </location>
</feature>
<dbReference type="PROSITE" id="PS50222">
    <property type="entry name" value="EF_HAND_2"/>
    <property type="match status" value="2"/>
</dbReference>
<dbReference type="Pfam" id="PF13202">
    <property type="entry name" value="EF-hand_5"/>
    <property type="match status" value="3"/>
</dbReference>
<name>A0AB37EBN4_9CAUL</name>
<keyword evidence="2" id="KW-0732">Signal</keyword>
<dbReference type="InterPro" id="IPR002048">
    <property type="entry name" value="EF_hand_dom"/>
</dbReference>
<dbReference type="InterPro" id="IPR011992">
    <property type="entry name" value="EF-hand-dom_pair"/>
</dbReference>
<feature type="domain" description="EF-hand" evidence="3">
    <location>
        <begin position="91"/>
        <end position="126"/>
    </location>
</feature>